<dbReference type="InterPro" id="IPR024455">
    <property type="entry name" value="Phage_capsid"/>
</dbReference>
<evidence type="ECO:0000313" key="5">
    <source>
        <dbReference type="EMBL" id="CAB5229742.1"/>
    </source>
</evidence>
<keyword evidence="3" id="KW-0175">Coiled coil</keyword>
<dbReference type="EMBL" id="LR797342">
    <property type="protein sequence ID" value="CAB4204199.1"/>
    <property type="molecule type" value="Genomic_DNA"/>
</dbReference>
<evidence type="ECO:0000256" key="1">
    <source>
        <dbReference type="ARBA" id="ARBA00004328"/>
    </source>
</evidence>
<gene>
    <name evidence="4" type="ORF">UFOVP1389_34</name>
    <name evidence="5" type="ORF">UFOVP1566_16</name>
</gene>
<proteinExistence type="predicted"/>
<accession>A0A6J7XHE9</accession>
<dbReference type="EMBL" id="LR798417">
    <property type="protein sequence ID" value="CAB5229742.1"/>
    <property type="molecule type" value="Genomic_DNA"/>
</dbReference>
<dbReference type="SUPFAM" id="SSF56563">
    <property type="entry name" value="Major capsid protein gp5"/>
    <property type="match status" value="1"/>
</dbReference>
<evidence type="ECO:0000313" key="4">
    <source>
        <dbReference type="EMBL" id="CAB4204199.1"/>
    </source>
</evidence>
<dbReference type="Gene3D" id="3.30.2400.10">
    <property type="entry name" value="Major capsid protein gp5"/>
    <property type="match status" value="1"/>
</dbReference>
<dbReference type="Gene3D" id="3.30.2320.10">
    <property type="entry name" value="hypothetical protein PF0899 domain"/>
    <property type="match status" value="1"/>
</dbReference>
<reference evidence="5" key="1">
    <citation type="submission" date="2020-05" db="EMBL/GenBank/DDBJ databases">
        <authorList>
            <person name="Chiriac C."/>
            <person name="Salcher M."/>
            <person name="Ghai R."/>
            <person name="Kavagutti S V."/>
        </authorList>
    </citation>
    <scope>NUCLEOTIDE SEQUENCE</scope>
</reference>
<evidence type="ECO:0000256" key="2">
    <source>
        <dbReference type="ARBA" id="ARBA00022844"/>
    </source>
</evidence>
<feature type="coiled-coil region" evidence="3">
    <location>
        <begin position="40"/>
        <end position="70"/>
    </location>
</feature>
<evidence type="ECO:0000256" key="3">
    <source>
        <dbReference type="SAM" id="Coils"/>
    </source>
</evidence>
<keyword evidence="2" id="KW-0946">Virion</keyword>
<organism evidence="5">
    <name type="scientific">uncultured Caudovirales phage</name>
    <dbReference type="NCBI Taxonomy" id="2100421"/>
    <lineage>
        <taxon>Viruses</taxon>
        <taxon>Duplodnaviria</taxon>
        <taxon>Heunggongvirae</taxon>
        <taxon>Uroviricota</taxon>
        <taxon>Caudoviricetes</taxon>
        <taxon>Peduoviridae</taxon>
        <taxon>Maltschvirus</taxon>
        <taxon>Maltschvirus maltsch</taxon>
    </lineage>
</organism>
<protein>
    <submittedName>
        <fullName evidence="5">Major_cap_HK97, phage major capsid protein, HK97 family</fullName>
    </submittedName>
</protein>
<dbReference type="GO" id="GO:0044423">
    <property type="term" value="C:virion component"/>
    <property type="evidence" value="ECO:0007669"/>
    <property type="project" value="UniProtKB-KW"/>
</dbReference>
<comment type="subcellular location">
    <subcellularLocation>
        <location evidence="1">Virion</location>
    </subcellularLocation>
</comment>
<dbReference type="NCBIfam" id="TIGR01554">
    <property type="entry name" value="major_cap_HK97"/>
    <property type="match status" value="1"/>
</dbReference>
<name>A0A6J7XHE9_9CAUD</name>
<sequence length="436" mass="46857">MTYSNQLTEKRDASLAKADALVATAQVEERALTTEEDVIIATTLDEVRELDEQIKRHSELEARNAQASEARKSNGVEKVIAPAVVKSEARTYSAHSDASFIADAYSAQFSNDFAARERLARHMNEEKIERRDVGTSAFAGLVVPQFLTELAAPFARAGRVTADLARKHELPQAGMTISLSKITTGSATAAQTEGASVQETNIDDTKLDISVVTIAGQQNVSRQALERGTNIDSLVMADLVSSYNTVLNTAVVAELFSSAGQAVTYTDASPTVKELYPKLLDAIQKVQTTYFAGPNVIIMHPRRLAMILAAVDGQDRPLAVPTPMSSGQPAFAYGNGAPVYGNSGYSIVGLPVFTDATVATNKGAGTDQDTIYIGNSQELHLWEQNGGSPQMLRFEQPKSAELEVTMIVYGYSAVTANRYPNAWAQINGTGLITPSF</sequence>